<feature type="transmembrane region" description="Helical" evidence="1">
    <location>
        <begin position="47"/>
        <end position="66"/>
    </location>
</feature>
<proteinExistence type="predicted"/>
<evidence type="ECO:0008006" key="4">
    <source>
        <dbReference type="Google" id="ProtNLM"/>
    </source>
</evidence>
<name>A0ABP9S2V3_9MICC</name>
<feature type="transmembrane region" description="Helical" evidence="1">
    <location>
        <begin position="7"/>
        <end position="27"/>
    </location>
</feature>
<evidence type="ECO:0000256" key="1">
    <source>
        <dbReference type="SAM" id="Phobius"/>
    </source>
</evidence>
<reference evidence="3" key="1">
    <citation type="journal article" date="2019" name="Int. J. Syst. Evol. Microbiol.">
        <title>The Global Catalogue of Microorganisms (GCM) 10K type strain sequencing project: providing services to taxonomists for standard genome sequencing and annotation.</title>
        <authorList>
            <consortium name="The Broad Institute Genomics Platform"/>
            <consortium name="The Broad Institute Genome Sequencing Center for Infectious Disease"/>
            <person name="Wu L."/>
            <person name="Ma J."/>
        </authorList>
    </citation>
    <scope>NUCLEOTIDE SEQUENCE [LARGE SCALE GENOMIC DNA]</scope>
    <source>
        <strain evidence="3">JCM 18514</strain>
    </source>
</reference>
<keyword evidence="1" id="KW-0812">Transmembrane</keyword>
<sequence>MSNRTAPIIIGALGLVVFSVVTVIWTVRTFEIDAANLTEATPPLQAALWLGSILVVAGSITWLIVLRRRGPKE</sequence>
<gene>
    <name evidence="2" type="ORF">GCM10023346_05220</name>
</gene>
<dbReference type="Proteomes" id="UP001500200">
    <property type="component" value="Unassembled WGS sequence"/>
</dbReference>
<keyword evidence="3" id="KW-1185">Reference proteome</keyword>
<protein>
    <recommendedName>
        <fullName evidence="4">LPXTG-motif cell wall anchor domain-containing protein</fullName>
    </recommendedName>
</protein>
<keyword evidence="1" id="KW-0472">Membrane</keyword>
<dbReference type="EMBL" id="BAABKK010000004">
    <property type="protein sequence ID" value="GAA5189767.1"/>
    <property type="molecule type" value="Genomic_DNA"/>
</dbReference>
<evidence type="ECO:0000313" key="2">
    <source>
        <dbReference type="EMBL" id="GAA5189767.1"/>
    </source>
</evidence>
<organism evidence="2 3">
    <name type="scientific">Arthrobacter gyeryongensis</name>
    <dbReference type="NCBI Taxonomy" id="1650592"/>
    <lineage>
        <taxon>Bacteria</taxon>
        <taxon>Bacillati</taxon>
        <taxon>Actinomycetota</taxon>
        <taxon>Actinomycetes</taxon>
        <taxon>Micrococcales</taxon>
        <taxon>Micrococcaceae</taxon>
        <taxon>Arthrobacter</taxon>
    </lineage>
</organism>
<comment type="caution">
    <text evidence="2">The sequence shown here is derived from an EMBL/GenBank/DDBJ whole genome shotgun (WGS) entry which is preliminary data.</text>
</comment>
<evidence type="ECO:0000313" key="3">
    <source>
        <dbReference type="Proteomes" id="UP001500200"/>
    </source>
</evidence>
<accession>A0ABP9S2V3</accession>
<keyword evidence="1" id="KW-1133">Transmembrane helix</keyword>